<reference evidence="1" key="1">
    <citation type="submission" date="2020-05" db="EMBL/GenBank/DDBJ databases">
        <authorList>
            <person name="Chiriac C."/>
            <person name="Salcher M."/>
            <person name="Ghai R."/>
            <person name="Kavagutti S V."/>
        </authorList>
    </citation>
    <scope>NUCLEOTIDE SEQUENCE</scope>
</reference>
<accession>A0A6J5SJ25</accession>
<gene>
    <name evidence="1" type="ORF">UFOVP1457_31</name>
</gene>
<organism evidence="1">
    <name type="scientific">uncultured Caudovirales phage</name>
    <dbReference type="NCBI Taxonomy" id="2100421"/>
    <lineage>
        <taxon>Viruses</taxon>
        <taxon>Duplodnaviria</taxon>
        <taxon>Heunggongvirae</taxon>
        <taxon>Uroviricota</taxon>
        <taxon>Caudoviricetes</taxon>
        <taxon>Peduoviridae</taxon>
        <taxon>Maltschvirus</taxon>
        <taxon>Maltschvirus maltsch</taxon>
    </lineage>
</organism>
<protein>
    <submittedName>
        <fullName evidence="1">Uncharacterized protein</fullName>
    </submittedName>
</protein>
<evidence type="ECO:0000313" key="1">
    <source>
        <dbReference type="EMBL" id="CAB4214275.1"/>
    </source>
</evidence>
<dbReference type="EMBL" id="LR797409">
    <property type="protein sequence ID" value="CAB4214275.1"/>
    <property type="molecule type" value="Genomic_DNA"/>
</dbReference>
<sequence length="273" mass="26741">MSNYTKSTNFASKDNLTSGDPLKIVKGTEINTEYDNIATAVATKADLASPTFTGTVNVATLTASSTITGSLTGNVTGNLTGAVTGSLAGGTGLPLTTGVTGTLPVANGGTGAATLTGYGAVVMNSAGTAATSVAPSTSGNLLTSNGTSWTSAAPSSSGVTSAVAGNGISVSAATGAVTFTLGATAQNAVGSVVWAASSTYLTSGGNGNIAAGTTVAGSTLSYSSGFSSDDSINSSSGYTSLGLTGTWRCQQPFYRSYNCCIQKSYATLWIRIS</sequence>
<proteinExistence type="predicted"/>
<name>A0A6J5SJ25_9CAUD</name>